<protein>
    <submittedName>
        <fullName evidence="2">Uncharacterized protein</fullName>
    </submittedName>
</protein>
<dbReference type="Proteomes" id="UP000799640">
    <property type="component" value="Unassembled WGS sequence"/>
</dbReference>
<evidence type="ECO:0000313" key="2">
    <source>
        <dbReference type="EMBL" id="KAF2401188.1"/>
    </source>
</evidence>
<proteinExistence type="predicted"/>
<keyword evidence="3" id="KW-1185">Reference proteome</keyword>
<accession>A0A6G1HYR6</accession>
<feature type="compositionally biased region" description="Polar residues" evidence="1">
    <location>
        <begin position="65"/>
        <end position="84"/>
    </location>
</feature>
<feature type="compositionally biased region" description="Polar residues" evidence="1">
    <location>
        <begin position="1"/>
        <end position="14"/>
    </location>
</feature>
<dbReference type="OrthoDB" id="5377039at2759"/>
<sequence>MAPSDPANQENQADAQMLDLSLSSSSRLPSTPPRASNPQSDFSPPNSHNPTPIHNAHALAPAPTLNANGKRSIDFTSMETTPQDAQKPEMAPQLDAIREASGYKWTKDEDAPGYAWNNPKALEEHARNWANIVDTERMTRFRFREDVLLKK</sequence>
<dbReference type="EMBL" id="ML996693">
    <property type="protein sequence ID" value="KAF2401188.1"/>
    <property type="molecule type" value="Genomic_DNA"/>
</dbReference>
<feature type="compositionally biased region" description="Polar residues" evidence="1">
    <location>
        <begin position="37"/>
        <end position="52"/>
    </location>
</feature>
<organism evidence="2 3">
    <name type="scientific">Trichodelitschia bisporula</name>
    <dbReference type="NCBI Taxonomy" id="703511"/>
    <lineage>
        <taxon>Eukaryota</taxon>
        <taxon>Fungi</taxon>
        <taxon>Dikarya</taxon>
        <taxon>Ascomycota</taxon>
        <taxon>Pezizomycotina</taxon>
        <taxon>Dothideomycetes</taxon>
        <taxon>Dothideomycetes incertae sedis</taxon>
        <taxon>Phaeotrichales</taxon>
        <taxon>Phaeotrichaceae</taxon>
        <taxon>Trichodelitschia</taxon>
    </lineage>
</organism>
<dbReference type="AlphaFoldDB" id="A0A6G1HYR6"/>
<evidence type="ECO:0000313" key="3">
    <source>
        <dbReference type="Proteomes" id="UP000799640"/>
    </source>
</evidence>
<name>A0A6G1HYR6_9PEZI</name>
<feature type="compositionally biased region" description="Low complexity" evidence="1">
    <location>
        <begin position="20"/>
        <end position="36"/>
    </location>
</feature>
<gene>
    <name evidence="2" type="ORF">EJ06DRAFT_529323</name>
</gene>
<feature type="region of interest" description="Disordered" evidence="1">
    <location>
        <begin position="1"/>
        <end position="90"/>
    </location>
</feature>
<evidence type="ECO:0000256" key="1">
    <source>
        <dbReference type="SAM" id="MobiDB-lite"/>
    </source>
</evidence>
<reference evidence="2" key="1">
    <citation type="journal article" date="2020" name="Stud. Mycol.">
        <title>101 Dothideomycetes genomes: a test case for predicting lifestyles and emergence of pathogens.</title>
        <authorList>
            <person name="Haridas S."/>
            <person name="Albert R."/>
            <person name="Binder M."/>
            <person name="Bloem J."/>
            <person name="Labutti K."/>
            <person name="Salamov A."/>
            <person name="Andreopoulos B."/>
            <person name="Baker S."/>
            <person name="Barry K."/>
            <person name="Bills G."/>
            <person name="Bluhm B."/>
            <person name="Cannon C."/>
            <person name="Castanera R."/>
            <person name="Culley D."/>
            <person name="Daum C."/>
            <person name="Ezra D."/>
            <person name="Gonzalez J."/>
            <person name="Henrissat B."/>
            <person name="Kuo A."/>
            <person name="Liang C."/>
            <person name="Lipzen A."/>
            <person name="Lutzoni F."/>
            <person name="Magnuson J."/>
            <person name="Mondo S."/>
            <person name="Nolan M."/>
            <person name="Ohm R."/>
            <person name="Pangilinan J."/>
            <person name="Park H.-J."/>
            <person name="Ramirez L."/>
            <person name="Alfaro M."/>
            <person name="Sun H."/>
            <person name="Tritt A."/>
            <person name="Yoshinaga Y."/>
            <person name="Zwiers L.-H."/>
            <person name="Turgeon B."/>
            <person name="Goodwin S."/>
            <person name="Spatafora J."/>
            <person name="Crous P."/>
            <person name="Grigoriev I."/>
        </authorList>
    </citation>
    <scope>NUCLEOTIDE SEQUENCE</scope>
    <source>
        <strain evidence="2">CBS 262.69</strain>
    </source>
</reference>